<dbReference type="NCBIfam" id="NF033625">
    <property type="entry name" value="HpxZ"/>
    <property type="match status" value="1"/>
</dbReference>
<dbReference type="Proteomes" id="UP000613255">
    <property type="component" value="Unassembled WGS sequence"/>
</dbReference>
<dbReference type="InterPro" id="IPR032710">
    <property type="entry name" value="NTF2-like_dom_sf"/>
</dbReference>
<accession>A0A934HS48</accession>
<reference evidence="1" key="1">
    <citation type="submission" date="2020-12" db="EMBL/GenBank/DDBJ databases">
        <title>Pontibaca salina gen. nov., sp. nov., isolated from marine sediment.</title>
        <authorList>
            <person name="Bo J."/>
            <person name="Wang S."/>
            <person name="Song X."/>
            <person name="Du Z."/>
        </authorList>
    </citation>
    <scope>NUCLEOTIDE SEQUENCE</scope>
    <source>
        <strain evidence="1">S1109L</strain>
    </source>
</reference>
<gene>
    <name evidence="1" type="primary">hpxZ</name>
    <name evidence="1" type="ORF">JAO82_04890</name>
</gene>
<sequence length="129" mass="14893">MSDAMQINIPDVLAEMVAMADRYEAALVGNDVQALDEMFWTNPHTIRYGARENLYGHAEILAFRKGRDASNLMRRVTRREITTFGKSFATTNLEFRRDDEPRIGRQSQCWVRLAEGWRIVSAHVSWMDA</sequence>
<keyword evidence="2" id="KW-1185">Reference proteome</keyword>
<dbReference type="RefSeq" id="WP_198685208.1">
    <property type="nucleotide sequence ID" value="NZ_JAEIJD010000002.1"/>
</dbReference>
<proteinExistence type="predicted"/>
<dbReference type="Gene3D" id="3.10.450.50">
    <property type="match status" value="1"/>
</dbReference>
<evidence type="ECO:0000313" key="2">
    <source>
        <dbReference type="Proteomes" id="UP000613255"/>
    </source>
</evidence>
<organism evidence="1 2">
    <name type="scientific">Pontibaca salina</name>
    <dbReference type="NCBI Taxonomy" id="2795731"/>
    <lineage>
        <taxon>Bacteria</taxon>
        <taxon>Pseudomonadati</taxon>
        <taxon>Pseudomonadota</taxon>
        <taxon>Alphaproteobacteria</taxon>
        <taxon>Rhodobacterales</taxon>
        <taxon>Roseobacteraceae</taxon>
        <taxon>Pontibaca</taxon>
    </lineage>
</organism>
<name>A0A934HS48_9RHOB</name>
<dbReference type="EMBL" id="JAEIJD010000002">
    <property type="protein sequence ID" value="MBI6629213.1"/>
    <property type="molecule type" value="Genomic_DNA"/>
</dbReference>
<protein>
    <submittedName>
        <fullName evidence="1">Oxalurate catabolism protein HpxZ</fullName>
    </submittedName>
</protein>
<comment type="caution">
    <text evidence="1">The sequence shown here is derived from an EMBL/GenBank/DDBJ whole genome shotgun (WGS) entry which is preliminary data.</text>
</comment>
<dbReference type="AlphaFoldDB" id="A0A934HS48"/>
<dbReference type="InterPro" id="IPR024507">
    <property type="entry name" value="AtzH-like"/>
</dbReference>
<dbReference type="Pfam" id="PF11533">
    <property type="entry name" value="AtzH-like"/>
    <property type="match status" value="1"/>
</dbReference>
<dbReference type="SUPFAM" id="SSF54427">
    <property type="entry name" value="NTF2-like"/>
    <property type="match status" value="1"/>
</dbReference>
<evidence type="ECO:0000313" key="1">
    <source>
        <dbReference type="EMBL" id="MBI6629213.1"/>
    </source>
</evidence>